<keyword evidence="3" id="KW-1185">Reference proteome</keyword>
<feature type="signal peptide" evidence="1">
    <location>
        <begin position="1"/>
        <end position="18"/>
    </location>
</feature>
<reference evidence="2 3" key="1">
    <citation type="journal article" date="2018" name="Biotechnol. Biofuels">
        <title>Integrative visual omics of the white-rot fungus Polyporus brumalis exposes the biotechnological potential of its oxidative enzymes for delignifying raw plant biomass.</title>
        <authorList>
            <person name="Miyauchi S."/>
            <person name="Rancon A."/>
            <person name="Drula E."/>
            <person name="Hage H."/>
            <person name="Chaduli D."/>
            <person name="Favel A."/>
            <person name="Grisel S."/>
            <person name="Henrissat B."/>
            <person name="Herpoel-Gimbert I."/>
            <person name="Ruiz-Duenas F.J."/>
            <person name="Chevret D."/>
            <person name="Hainaut M."/>
            <person name="Lin J."/>
            <person name="Wang M."/>
            <person name="Pangilinan J."/>
            <person name="Lipzen A."/>
            <person name="Lesage-Meessen L."/>
            <person name="Navarro D."/>
            <person name="Riley R."/>
            <person name="Grigoriev I.V."/>
            <person name="Zhou S."/>
            <person name="Raouche S."/>
            <person name="Rosso M.N."/>
        </authorList>
    </citation>
    <scope>NUCLEOTIDE SEQUENCE [LARGE SCALE GENOMIC DNA]</scope>
    <source>
        <strain evidence="2 3">BRFM 1820</strain>
    </source>
</reference>
<evidence type="ECO:0000313" key="3">
    <source>
        <dbReference type="Proteomes" id="UP000256964"/>
    </source>
</evidence>
<accession>A0A371DCW1</accession>
<dbReference type="OrthoDB" id="2910287at2759"/>
<gene>
    <name evidence="2" type="ORF">OH76DRAFT_1402837</name>
</gene>
<evidence type="ECO:0000313" key="2">
    <source>
        <dbReference type="EMBL" id="RDX50368.1"/>
    </source>
</evidence>
<keyword evidence="1" id="KW-0732">Signal</keyword>
<feature type="chain" id="PRO_5016662319" evidence="1">
    <location>
        <begin position="19"/>
        <end position="116"/>
    </location>
</feature>
<evidence type="ECO:0000256" key="1">
    <source>
        <dbReference type="SAM" id="SignalP"/>
    </source>
</evidence>
<dbReference type="AlphaFoldDB" id="A0A371DCW1"/>
<name>A0A371DCW1_9APHY</name>
<dbReference type="Proteomes" id="UP000256964">
    <property type="component" value="Unassembled WGS sequence"/>
</dbReference>
<proteinExistence type="predicted"/>
<organism evidence="2 3">
    <name type="scientific">Lentinus brumalis</name>
    <dbReference type="NCBI Taxonomy" id="2498619"/>
    <lineage>
        <taxon>Eukaryota</taxon>
        <taxon>Fungi</taxon>
        <taxon>Dikarya</taxon>
        <taxon>Basidiomycota</taxon>
        <taxon>Agaricomycotina</taxon>
        <taxon>Agaricomycetes</taxon>
        <taxon>Polyporales</taxon>
        <taxon>Polyporaceae</taxon>
        <taxon>Lentinus</taxon>
    </lineage>
</organism>
<protein>
    <submittedName>
        <fullName evidence="2">Uncharacterized protein</fullName>
    </submittedName>
</protein>
<dbReference type="EMBL" id="KZ857400">
    <property type="protein sequence ID" value="RDX50368.1"/>
    <property type="molecule type" value="Genomic_DNA"/>
</dbReference>
<sequence>MRFAVFALAASLVASSSAAMIKRLERNVKFCVDVDFQNCNDDSELFELNTCITLGPDFAGQISSFRPADCTSCMVYDDPICQSEITNVFGGLDASSNPELNDRISSFSCTDFCGAA</sequence>